<organism evidence="10">
    <name type="scientific">Schmidtea mediterranea</name>
    <name type="common">Freshwater planarian flatworm</name>
    <dbReference type="NCBI Taxonomy" id="79327"/>
    <lineage>
        <taxon>Eukaryota</taxon>
        <taxon>Metazoa</taxon>
        <taxon>Spiralia</taxon>
        <taxon>Lophotrochozoa</taxon>
        <taxon>Platyhelminthes</taxon>
        <taxon>Rhabditophora</taxon>
        <taxon>Seriata</taxon>
        <taxon>Tricladida</taxon>
        <taxon>Continenticola</taxon>
        <taxon>Geoplanoidea</taxon>
        <taxon>Dugesiidae</taxon>
        <taxon>Schmidtea</taxon>
    </lineage>
</organism>
<evidence type="ECO:0000256" key="8">
    <source>
        <dbReference type="RuleBase" id="RU003732"/>
    </source>
</evidence>
<keyword evidence="3 8" id="KW-0812">Transmembrane</keyword>
<keyword evidence="2 8" id="KW-0813">Transport</keyword>
<feature type="transmembrane region" description="Helical" evidence="9">
    <location>
        <begin position="257"/>
        <end position="274"/>
    </location>
</feature>
<feature type="binding site" evidence="6">
    <location>
        <position position="357"/>
    </location>
    <ligand>
        <name>Na(+)</name>
        <dbReference type="ChEBI" id="CHEBI:29101"/>
        <label>1</label>
    </ligand>
</feature>
<dbReference type="GO" id="GO:0005886">
    <property type="term" value="C:plasma membrane"/>
    <property type="evidence" value="ECO:0007669"/>
    <property type="project" value="TreeGrafter"/>
</dbReference>
<dbReference type="InterPro" id="IPR037272">
    <property type="entry name" value="SNS_sf"/>
</dbReference>
<evidence type="ECO:0000256" key="4">
    <source>
        <dbReference type="ARBA" id="ARBA00022989"/>
    </source>
</evidence>
<feature type="transmembrane region" description="Helical" evidence="9">
    <location>
        <begin position="286"/>
        <end position="310"/>
    </location>
</feature>
<dbReference type="EMBL" id="KT163472">
    <property type="protein sequence ID" value="AKN21422.1"/>
    <property type="molecule type" value="mRNA"/>
</dbReference>
<dbReference type="SUPFAM" id="SSF161070">
    <property type="entry name" value="SNF-like"/>
    <property type="match status" value="1"/>
</dbReference>
<keyword evidence="7" id="KW-1015">Disulfide bond</keyword>
<dbReference type="Pfam" id="PF00209">
    <property type="entry name" value="SNF"/>
    <property type="match status" value="1"/>
</dbReference>
<feature type="disulfide bond" evidence="7">
    <location>
        <begin position="126"/>
        <end position="135"/>
    </location>
</feature>
<keyword evidence="5 9" id="KW-0472">Membrane</keyword>
<feature type="binding site" evidence="6">
    <location>
        <position position="21"/>
    </location>
    <ligand>
        <name>Na(+)</name>
        <dbReference type="ChEBI" id="CHEBI:29101"/>
        <label>1</label>
    </ligand>
</feature>
<dbReference type="PANTHER" id="PTHR11616">
    <property type="entry name" value="SODIUM/CHLORIDE DEPENDENT TRANSPORTER"/>
    <property type="match status" value="1"/>
</dbReference>
<dbReference type="GO" id="GO:0046872">
    <property type="term" value="F:metal ion binding"/>
    <property type="evidence" value="ECO:0007669"/>
    <property type="project" value="UniProtKB-KW"/>
</dbReference>
<feature type="transmembrane region" description="Helical" evidence="9">
    <location>
        <begin position="12"/>
        <end position="32"/>
    </location>
</feature>
<feature type="binding site" evidence="6">
    <location>
        <position position="360"/>
    </location>
    <ligand>
        <name>Na(+)</name>
        <dbReference type="ChEBI" id="CHEBI:29101"/>
        <label>1</label>
    </ligand>
</feature>
<feature type="binding site" evidence="6">
    <location>
        <position position="24"/>
    </location>
    <ligand>
        <name>Na(+)</name>
        <dbReference type="ChEBI" id="CHEBI:29101"/>
        <label>1</label>
    </ligand>
</feature>
<proteinExistence type="evidence at transcript level"/>
<dbReference type="OrthoDB" id="6581954at2759"/>
<name>A0A0H3YF47_SCHMD</name>
<feature type="transmembrane region" description="Helical" evidence="9">
    <location>
        <begin position="508"/>
        <end position="529"/>
    </location>
</feature>
<keyword evidence="4 9" id="KW-1133">Transmembrane helix</keyword>
<evidence type="ECO:0000256" key="5">
    <source>
        <dbReference type="ARBA" id="ARBA00023136"/>
    </source>
</evidence>
<feature type="transmembrane region" description="Helical" evidence="9">
    <location>
        <begin position="340"/>
        <end position="359"/>
    </location>
</feature>
<feature type="binding site" evidence="6">
    <location>
        <position position="361"/>
    </location>
    <ligand>
        <name>Na(+)</name>
        <dbReference type="ChEBI" id="CHEBI:29101"/>
        <label>1</label>
    </ligand>
</feature>
<feature type="transmembrane region" description="Helical" evidence="9">
    <location>
        <begin position="464"/>
        <end position="488"/>
    </location>
</feature>
<feature type="transmembrane region" description="Helical" evidence="9">
    <location>
        <begin position="44"/>
        <end position="66"/>
    </location>
</feature>
<evidence type="ECO:0000256" key="3">
    <source>
        <dbReference type="ARBA" id="ARBA00022692"/>
    </source>
</evidence>
<dbReference type="GO" id="GO:0015293">
    <property type="term" value="F:symporter activity"/>
    <property type="evidence" value="ECO:0007669"/>
    <property type="project" value="UniProtKB-KW"/>
</dbReference>
<evidence type="ECO:0000256" key="1">
    <source>
        <dbReference type="ARBA" id="ARBA00004141"/>
    </source>
</evidence>
<dbReference type="PROSITE" id="PS50267">
    <property type="entry name" value="NA_NEUROTRAN_SYMP_3"/>
    <property type="match status" value="1"/>
</dbReference>
<dbReference type="PROSITE" id="PS00610">
    <property type="entry name" value="NA_NEUROTRAN_SYMP_1"/>
    <property type="match status" value="1"/>
</dbReference>
<dbReference type="InterPro" id="IPR000175">
    <property type="entry name" value="Na/ntran_symport"/>
</dbReference>
<evidence type="ECO:0000313" key="10">
    <source>
        <dbReference type="EMBL" id="AKN21422.1"/>
    </source>
</evidence>
<dbReference type="GO" id="GO:0006865">
    <property type="term" value="P:amino acid transport"/>
    <property type="evidence" value="ECO:0007669"/>
    <property type="project" value="TreeGrafter"/>
</dbReference>
<dbReference type="PRINTS" id="PR00176">
    <property type="entry name" value="NANEUSMPORT"/>
</dbReference>
<evidence type="ECO:0000256" key="6">
    <source>
        <dbReference type="PIRSR" id="PIRSR600175-1"/>
    </source>
</evidence>
<comment type="similarity">
    <text evidence="8">Belongs to the sodium:neurotransmitter symporter (SNF) (TC 2.A.22) family.</text>
</comment>
<feature type="transmembrane region" description="Helical" evidence="9">
    <location>
        <begin position="175"/>
        <end position="194"/>
    </location>
</feature>
<feature type="binding site" evidence="6">
    <location>
        <position position="260"/>
    </location>
    <ligand>
        <name>Na(+)</name>
        <dbReference type="ChEBI" id="CHEBI:29101"/>
        <label>1</label>
    </ligand>
</feature>
<evidence type="ECO:0000256" key="2">
    <source>
        <dbReference type="ARBA" id="ARBA00022448"/>
    </source>
</evidence>
<dbReference type="AlphaFoldDB" id="A0A0H3YF47"/>
<protein>
    <recommendedName>
        <fullName evidence="8">Transporter</fullName>
    </recommendedName>
</protein>
<dbReference type="PANTHER" id="PTHR11616:SF309">
    <property type="entry name" value="TRANSPORTER"/>
    <property type="match status" value="1"/>
</dbReference>
<keyword evidence="6" id="KW-0479">Metal-binding</keyword>
<evidence type="ECO:0000256" key="7">
    <source>
        <dbReference type="PIRSR" id="PIRSR600175-2"/>
    </source>
</evidence>
<dbReference type="GO" id="GO:0035725">
    <property type="term" value="P:sodium ion transmembrane transport"/>
    <property type="evidence" value="ECO:0007669"/>
    <property type="project" value="TreeGrafter"/>
</dbReference>
<keyword evidence="6" id="KW-0915">Sodium</keyword>
<feature type="binding site" evidence="6">
    <location>
        <position position="292"/>
    </location>
    <ligand>
        <name>Na(+)</name>
        <dbReference type="ChEBI" id="CHEBI:29101"/>
        <label>1</label>
    </ligand>
</feature>
<comment type="subcellular location">
    <subcellularLocation>
        <location evidence="1">Membrane</location>
        <topology evidence="1">Multi-pass membrane protein</topology>
    </subcellularLocation>
</comment>
<feature type="transmembrane region" description="Helical" evidence="9">
    <location>
        <begin position="420"/>
        <end position="443"/>
    </location>
</feature>
<gene>
    <name evidence="10" type="primary">slc6a-2</name>
</gene>
<reference evidence="10" key="1">
    <citation type="journal article" date="2015" name="Elife">
        <title>Stem cells and fluid flow drive cyst formation in an invertebrate excretory organ.</title>
        <authorList>
            <person name="Thi-Kim Vu H."/>
            <person name="Rink J.C."/>
            <person name="McKinney S.A."/>
            <person name="McClain M."/>
            <person name="Lakshmanaperumal N."/>
            <person name="Alexander R."/>
            <person name="Sanchez Alvarado A."/>
        </authorList>
    </citation>
    <scope>NUCLEOTIDE SEQUENCE</scope>
</reference>
<sequence length="563" mass="63386">MTGIVRDKWLNKLDFLLACIGFSVGLGNVWRFPYLCYKNGGGAFLIPYFISVVLGGIPMFCLEVFVGQFMARGGIEVWNIVPLMKGIGYASVVVLFMLNCYYNVILAWAIYYLVASFNYPVSWSHCNNAWNTLQCSTDAFKNSTNSSALKIDPAIEYWEHRVLGLNKGIENVGTIKLDLMFCLLAAWIVVYFCIWKGIKTSGRVMYFTATSPYVLMITLLIRVATLPGARMGLEYYLIPKWERLLAMEVWVDSGTQIFFSYSIAIGTLVALGSYNDFHHNSVRDCVLFSVVNSGTSFLAGFVIFMTLGFMSERTGIPIQNVVASGPGLAFVVYPKALAEMPITSLWSVLFFAMIILLGIDSQFVGVEGFITSFNDIFPVWMNKGKNKQIFIAVVCLMNFGIGLTMVTHGGMYVFQLFDYYIGSRIIIIIAVLECLSICYFYGIKRFSRNLNEMFGFSLGYIPHIFWGALTPIFLLIIFIMSTIVYSELEYKRGSDNVVYKFPSWSVKVGWTMANSCLVFVPIIACIGILREGGPIIERIKKLLQPKLKGIEHFTNESHQMKPV</sequence>
<accession>A0A0H3YF47</accession>
<feature type="binding site" evidence="6">
    <location>
        <position position="28"/>
    </location>
    <ligand>
        <name>Na(+)</name>
        <dbReference type="ChEBI" id="CHEBI:29101"/>
        <label>1</label>
    </ligand>
</feature>
<evidence type="ECO:0000256" key="9">
    <source>
        <dbReference type="SAM" id="Phobius"/>
    </source>
</evidence>
<feature type="transmembrane region" description="Helical" evidence="9">
    <location>
        <begin position="206"/>
        <end position="225"/>
    </location>
</feature>
<keyword evidence="8" id="KW-0769">Symport</keyword>
<feature type="transmembrane region" description="Helical" evidence="9">
    <location>
        <begin position="389"/>
        <end position="414"/>
    </location>
</feature>
<feature type="transmembrane region" description="Helical" evidence="9">
    <location>
        <begin position="87"/>
        <end position="114"/>
    </location>
</feature>